<keyword evidence="3" id="KW-1003">Cell membrane</keyword>
<dbReference type="PANTHER" id="PTHR30576">
    <property type="entry name" value="COLANIC BIOSYNTHESIS UDP-GLUCOSE LIPID CARRIER TRANSFERASE"/>
    <property type="match status" value="1"/>
</dbReference>
<feature type="domain" description="Bacterial sugar transferase" evidence="10">
    <location>
        <begin position="44"/>
        <end position="235"/>
    </location>
</feature>
<comment type="caution">
    <text evidence="11">The sequence shown here is derived from an EMBL/GenBank/DDBJ whole genome shotgun (WGS) entry which is preliminary data.</text>
</comment>
<evidence type="ECO:0000313" key="11">
    <source>
        <dbReference type="EMBL" id="MDO9706821.1"/>
    </source>
</evidence>
<keyword evidence="6 9" id="KW-1133">Transmembrane helix</keyword>
<keyword evidence="8" id="KW-0270">Exopolysaccharide synthesis</keyword>
<sequence>MLGVEVYRTMTPEVAIPALAAPGSALPRHGRAPVRTAAPQPALKRAMDILGAALLLLVTAPLFALLALLIRADGGPVLYAHERVGRGGRRFGCLKFRSMVVDSQARLAALLAADPEARAEWEATRKLKDDPRVTRIGRFLRATSLDELPQVLNVLRGEMSLVGPRPVVAAELEEHYGKAAEHYLSVRPGITGLWQISGRSDTTYATRVALDIDYASNPSLLADLRILLRTPLAVLSRRGAY</sequence>
<evidence type="ECO:0000256" key="7">
    <source>
        <dbReference type="ARBA" id="ARBA00023136"/>
    </source>
</evidence>
<dbReference type="InterPro" id="IPR003362">
    <property type="entry name" value="Bact_transf"/>
</dbReference>
<evidence type="ECO:0000256" key="2">
    <source>
        <dbReference type="ARBA" id="ARBA00006464"/>
    </source>
</evidence>
<dbReference type="Pfam" id="PF02397">
    <property type="entry name" value="Bac_transf"/>
    <property type="match status" value="1"/>
</dbReference>
<organism evidence="11 12">
    <name type="scientific">Paracraurococcus lichenis</name>
    <dbReference type="NCBI Taxonomy" id="3064888"/>
    <lineage>
        <taxon>Bacteria</taxon>
        <taxon>Pseudomonadati</taxon>
        <taxon>Pseudomonadota</taxon>
        <taxon>Alphaproteobacteria</taxon>
        <taxon>Acetobacterales</taxon>
        <taxon>Roseomonadaceae</taxon>
        <taxon>Paracraurococcus</taxon>
    </lineage>
</organism>
<evidence type="ECO:0000256" key="9">
    <source>
        <dbReference type="SAM" id="Phobius"/>
    </source>
</evidence>
<comment type="subcellular location">
    <subcellularLocation>
        <location evidence="1">Cell membrane</location>
    </subcellularLocation>
</comment>
<evidence type="ECO:0000256" key="5">
    <source>
        <dbReference type="ARBA" id="ARBA00022692"/>
    </source>
</evidence>
<protein>
    <submittedName>
        <fullName evidence="11">Sugar transferase</fullName>
    </submittedName>
</protein>
<dbReference type="Proteomes" id="UP001243009">
    <property type="component" value="Unassembled WGS sequence"/>
</dbReference>
<dbReference type="PANTHER" id="PTHR30576:SF4">
    <property type="entry name" value="UNDECAPRENYL-PHOSPHATE GALACTOSE PHOSPHOTRANSFERASE"/>
    <property type="match status" value="1"/>
</dbReference>
<keyword evidence="12" id="KW-1185">Reference proteome</keyword>
<evidence type="ECO:0000256" key="6">
    <source>
        <dbReference type="ARBA" id="ARBA00022989"/>
    </source>
</evidence>
<comment type="similarity">
    <text evidence="2">Belongs to the bacterial sugar transferase family.</text>
</comment>
<keyword evidence="4 11" id="KW-0808">Transferase</keyword>
<evidence type="ECO:0000256" key="4">
    <source>
        <dbReference type="ARBA" id="ARBA00022679"/>
    </source>
</evidence>
<keyword evidence="5 9" id="KW-0812">Transmembrane</keyword>
<dbReference type="RefSeq" id="WP_305101693.1">
    <property type="nucleotide sequence ID" value="NZ_JAUTWS010000001.1"/>
</dbReference>
<evidence type="ECO:0000313" key="12">
    <source>
        <dbReference type="Proteomes" id="UP001243009"/>
    </source>
</evidence>
<evidence type="ECO:0000256" key="1">
    <source>
        <dbReference type="ARBA" id="ARBA00004236"/>
    </source>
</evidence>
<name>A0ABT9DSG1_9PROT</name>
<dbReference type="EMBL" id="JAUTWS010000001">
    <property type="protein sequence ID" value="MDO9706821.1"/>
    <property type="molecule type" value="Genomic_DNA"/>
</dbReference>
<accession>A0ABT9DSG1</accession>
<evidence type="ECO:0000256" key="3">
    <source>
        <dbReference type="ARBA" id="ARBA00022475"/>
    </source>
</evidence>
<evidence type="ECO:0000259" key="10">
    <source>
        <dbReference type="Pfam" id="PF02397"/>
    </source>
</evidence>
<reference evidence="11 12" key="1">
    <citation type="submission" date="2023-08" db="EMBL/GenBank/DDBJ databases">
        <title>The draft genome sequence of Paracraurococcus sp. LOR1-02.</title>
        <authorList>
            <person name="Kingkaew E."/>
            <person name="Tanasupawat S."/>
        </authorList>
    </citation>
    <scope>NUCLEOTIDE SEQUENCE [LARGE SCALE GENOMIC DNA]</scope>
    <source>
        <strain evidence="11 12">LOR1-02</strain>
    </source>
</reference>
<evidence type="ECO:0000256" key="8">
    <source>
        <dbReference type="ARBA" id="ARBA00023169"/>
    </source>
</evidence>
<dbReference type="GO" id="GO:0016740">
    <property type="term" value="F:transferase activity"/>
    <property type="evidence" value="ECO:0007669"/>
    <property type="project" value="UniProtKB-KW"/>
</dbReference>
<feature type="transmembrane region" description="Helical" evidence="9">
    <location>
        <begin position="49"/>
        <end position="70"/>
    </location>
</feature>
<keyword evidence="7 9" id="KW-0472">Membrane</keyword>
<gene>
    <name evidence="11" type="ORF">Q7A36_00605</name>
</gene>
<proteinExistence type="inferred from homology"/>